<evidence type="ECO:0000313" key="3">
    <source>
        <dbReference type="Proteomes" id="UP001194539"/>
    </source>
</evidence>
<accession>A0ABS0PEB0</accession>
<sequence length="58" mass="5972">MTITRRALLTAPAILAIAPSSAQAGKITLVVPFPPGGSTDAMARLLQSNLQSSVKKPN</sequence>
<dbReference type="Proteomes" id="UP001194539">
    <property type="component" value="Unassembled WGS sequence"/>
</dbReference>
<reference evidence="2 3" key="1">
    <citation type="submission" date="2020-07" db="EMBL/GenBank/DDBJ databases">
        <title>Bradyrhizobium diversity isolated from nodules of indigenous legumes of Western Australia.</title>
        <authorList>
            <person name="Klepa M.S."/>
        </authorList>
    </citation>
    <scope>NUCLEOTIDE SEQUENCE [LARGE SCALE GENOMIC DNA]</scope>
    <source>
        <strain evidence="2 3">CNPSo 4019</strain>
    </source>
</reference>
<dbReference type="EMBL" id="JACEGD010000052">
    <property type="protein sequence ID" value="MBH5391642.1"/>
    <property type="molecule type" value="Genomic_DNA"/>
</dbReference>
<dbReference type="RefSeq" id="WP_197969308.1">
    <property type="nucleotide sequence ID" value="NZ_JACEGD010000052.1"/>
</dbReference>
<feature type="signal peptide" evidence="1">
    <location>
        <begin position="1"/>
        <end position="24"/>
    </location>
</feature>
<gene>
    <name evidence="2" type="ORF">H1B27_36000</name>
</gene>
<feature type="chain" id="PRO_5047525267" description="Tripartite tricarboxylate transporter substrate binding protein" evidence="1">
    <location>
        <begin position="25"/>
        <end position="58"/>
    </location>
</feature>
<evidence type="ECO:0000313" key="2">
    <source>
        <dbReference type="EMBL" id="MBH5391642.1"/>
    </source>
</evidence>
<keyword evidence="3" id="KW-1185">Reference proteome</keyword>
<comment type="caution">
    <text evidence="2">The sequence shown here is derived from an EMBL/GenBank/DDBJ whole genome shotgun (WGS) entry which is preliminary data.</text>
</comment>
<protein>
    <recommendedName>
        <fullName evidence="4">Tripartite tricarboxylate transporter substrate binding protein</fullName>
    </recommendedName>
</protein>
<dbReference type="InterPro" id="IPR042100">
    <property type="entry name" value="Bug_dom1"/>
</dbReference>
<keyword evidence="1" id="KW-0732">Signal</keyword>
<evidence type="ECO:0008006" key="4">
    <source>
        <dbReference type="Google" id="ProtNLM"/>
    </source>
</evidence>
<name>A0ABS0PEB0_9BRAD</name>
<organism evidence="2 3">
    <name type="scientific">Bradyrhizobium diversitatis</name>
    <dbReference type="NCBI Taxonomy" id="2755406"/>
    <lineage>
        <taxon>Bacteria</taxon>
        <taxon>Pseudomonadati</taxon>
        <taxon>Pseudomonadota</taxon>
        <taxon>Alphaproteobacteria</taxon>
        <taxon>Hyphomicrobiales</taxon>
        <taxon>Nitrobacteraceae</taxon>
        <taxon>Bradyrhizobium</taxon>
    </lineage>
</organism>
<proteinExistence type="predicted"/>
<dbReference type="Gene3D" id="3.40.190.150">
    <property type="entry name" value="Bordetella uptake gene, domain 1"/>
    <property type="match status" value="1"/>
</dbReference>
<evidence type="ECO:0000256" key="1">
    <source>
        <dbReference type="SAM" id="SignalP"/>
    </source>
</evidence>